<evidence type="ECO:0000256" key="3">
    <source>
        <dbReference type="ARBA" id="ARBA00023163"/>
    </source>
</evidence>
<feature type="domain" description="HTH lacI-type" evidence="4">
    <location>
        <begin position="41"/>
        <end position="95"/>
    </location>
</feature>
<evidence type="ECO:0000259" key="4">
    <source>
        <dbReference type="PROSITE" id="PS50932"/>
    </source>
</evidence>
<dbReference type="InterPro" id="IPR025997">
    <property type="entry name" value="SBP_2_dom"/>
</dbReference>
<dbReference type="InterPro" id="IPR000843">
    <property type="entry name" value="HTH_LacI"/>
</dbReference>
<dbReference type="Pfam" id="PF00356">
    <property type="entry name" value="LacI"/>
    <property type="match status" value="1"/>
</dbReference>
<dbReference type="Pfam" id="PF13407">
    <property type="entry name" value="Peripla_BP_4"/>
    <property type="match status" value="1"/>
</dbReference>
<name>A0ABU0BX05_9HYPH</name>
<proteinExistence type="predicted"/>
<dbReference type="Proteomes" id="UP001230207">
    <property type="component" value="Unassembled WGS sequence"/>
</dbReference>
<sequence length="378" mass="42201">MRTSMQAIFEVRTSISCFLFISVREHRQTRIQEEDENPMRPTAKDLAEAAGVSLATVDRVLNDRANVSKKAYRLVNDAIERIGFFKNPAAVNLARNKTYRFRFVLPTAGDQYLKELLQRVDEAKEALQSDLTAVEAVQIPISDPHFVAKYLSSIDAATMDGVAIMAPESPQVRDAMGRLLERDIKVVQFLSGQEKLENTDFVGIDNFAAGATAGKIIGRFLRKEPGKIMVVAETMMAQDSIERRLGFDSIINSQFPHLQGLPSLETYGDEKRARAVIQRMLENNGDITAAYVLSAEARIPIAAIGQNDDRGRLTVVVHERTPFTEDALRGEQIDAIIAQDPGHAVRSALRIMRARTDLREPLASQEKIRIEVLLKENL</sequence>
<organism evidence="5 6">
    <name type="scientific">Pararhizobium capsulatum DSM 1112</name>
    <dbReference type="NCBI Taxonomy" id="1121113"/>
    <lineage>
        <taxon>Bacteria</taxon>
        <taxon>Pseudomonadati</taxon>
        <taxon>Pseudomonadota</taxon>
        <taxon>Alphaproteobacteria</taxon>
        <taxon>Hyphomicrobiales</taxon>
        <taxon>Rhizobiaceae</taxon>
        <taxon>Rhizobium/Agrobacterium group</taxon>
        <taxon>Pararhizobium</taxon>
    </lineage>
</organism>
<accession>A0ABU0BX05</accession>
<reference evidence="5 6" key="1">
    <citation type="submission" date="2023-07" db="EMBL/GenBank/DDBJ databases">
        <title>Genomic Encyclopedia of Type Strains, Phase IV (KMG-IV): sequencing the most valuable type-strain genomes for metagenomic binning, comparative biology and taxonomic classification.</title>
        <authorList>
            <person name="Goeker M."/>
        </authorList>
    </citation>
    <scope>NUCLEOTIDE SEQUENCE [LARGE SCALE GENOMIC DNA]</scope>
    <source>
        <strain evidence="5 6">DSM 1112</strain>
    </source>
</reference>
<evidence type="ECO:0000256" key="1">
    <source>
        <dbReference type="ARBA" id="ARBA00023015"/>
    </source>
</evidence>
<dbReference type="CDD" id="cd01392">
    <property type="entry name" value="HTH_LacI"/>
    <property type="match status" value="1"/>
</dbReference>
<dbReference type="SUPFAM" id="SSF53822">
    <property type="entry name" value="Periplasmic binding protein-like I"/>
    <property type="match status" value="1"/>
</dbReference>
<dbReference type="CDD" id="cd06307">
    <property type="entry name" value="PBP1_sugar_binding"/>
    <property type="match status" value="1"/>
</dbReference>
<dbReference type="PANTHER" id="PTHR30146">
    <property type="entry name" value="LACI-RELATED TRANSCRIPTIONAL REPRESSOR"/>
    <property type="match status" value="1"/>
</dbReference>
<comment type="caution">
    <text evidence="5">The sequence shown here is derived from an EMBL/GenBank/DDBJ whole genome shotgun (WGS) entry which is preliminary data.</text>
</comment>
<dbReference type="SMART" id="SM00354">
    <property type="entry name" value="HTH_LACI"/>
    <property type="match status" value="1"/>
</dbReference>
<keyword evidence="2" id="KW-0238">DNA-binding</keyword>
<keyword evidence="3" id="KW-0804">Transcription</keyword>
<dbReference type="Gene3D" id="3.40.50.2300">
    <property type="match status" value="2"/>
</dbReference>
<keyword evidence="6" id="KW-1185">Reference proteome</keyword>
<evidence type="ECO:0000313" key="6">
    <source>
        <dbReference type="Proteomes" id="UP001230207"/>
    </source>
</evidence>
<dbReference type="Gene3D" id="1.10.260.40">
    <property type="entry name" value="lambda repressor-like DNA-binding domains"/>
    <property type="match status" value="1"/>
</dbReference>
<dbReference type="InterPro" id="IPR028082">
    <property type="entry name" value="Peripla_BP_I"/>
</dbReference>
<dbReference type="EMBL" id="JAUSVF010000002">
    <property type="protein sequence ID" value="MDQ0322784.1"/>
    <property type="molecule type" value="Genomic_DNA"/>
</dbReference>
<evidence type="ECO:0000256" key="2">
    <source>
        <dbReference type="ARBA" id="ARBA00023125"/>
    </source>
</evidence>
<dbReference type="InterPro" id="IPR010982">
    <property type="entry name" value="Lambda_DNA-bd_dom_sf"/>
</dbReference>
<evidence type="ECO:0000313" key="5">
    <source>
        <dbReference type="EMBL" id="MDQ0322784.1"/>
    </source>
</evidence>
<dbReference type="PROSITE" id="PS50932">
    <property type="entry name" value="HTH_LACI_2"/>
    <property type="match status" value="1"/>
</dbReference>
<keyword evidence="1" id="KW-0805">Transcription regulation</keyword>
<protein>
    <submittedName>
        <fullName evidence="5">LacI family transcriptional regulator</fullName>
    </submittedName>
</protein>
<gene>
    <name evidence="5" type="ORF">QO002_004990</name>
</gene>
<dbReference type="SUPFAM" id="SSF47413">
    <property type="entry name" value="lambda repressor-like DNA-binding domains"/>
    <property type="match status" value="1"/>
</dbReference>
<dbReference type="PANTHER" id="PTHR30146:SF152">
    <property type="entry name" value="TRANSCRIPTIONAL REGULATORY PROTEIN"/>
    <property type="match status" value="1"/>
</dbReference>